<gene>
    <name evidence="2" type="ORF">HFP15_21990</name>
</gene>
<dbReference type="Proteomes" id="UP000715441">
    <property type="component" value="Unassembled WGS sequence"/>
</dbReference>
<evidence type="ECO:0000259" key="1">
    <source>
        <dbReference type="Pfam" id="PF00561"/>
    </source>
</evidence>
<dbReference type="InterPro" id="IPR050228">
    <property type="entry name" value="Carboxylesterase_BioH"/>
</dbReference>
<keyword evidence="3" id="KW-1185">Reference proteome</keyword>
<dbReference type="InterPro" id="IPR029058">
    <property type="entry name" value="AB_hydrolase_fold"/>
</dbReference>
<dbReference type="SUPFAM" id="SSF53474">
    <property type="entry name" value="alpha/beta-Hydrolases"/>
    <property type="match status" value="1"/>
</dbReference>
<reference evidence="2 3" key="1">
    <citation type="submission" date="2020-04" db="EMBL/GenBank/DDBJ databases">
        <title>Novel species.</title>
        <authorList>
            <person name="Teo W.F.A."/>
            <person name="Lipun K."/>
            <person name="Srisuk N."/>
            <person name="Duangmal K."/>
        </authorList>
    </citation>
    <scope>NUCLEOTIDE SEQUENCE [LARGE SCALE GENOMIC DNA]</scope>
    <source>
        <strain evidence="2 3">K13G38</strain>
    </source>
</reference>
<protein>
    <submittedName>
        <fullName evidence="2">Alpha/beta hydrolase</fullName>
    </submittedName>
</protein>
<name>A0ABX1J7C1_9PSEU</name>
<proteinExistence type="predicted"/>
<dbReference type="PANTHER" id="PTHR43194:SF2">
    <property type="entry name" value="PEROXISOMAL MEMBRANE PROTEIN LPX1"/>
    <property type="match status" value="1"/>
</dbReference>
<dbReference type="PANTHER" id="PTHR43194">
    <property type="entry name" value="HYDROLASE ALPHA/BETA FOLD FAMILY"/>
    <property type="match status" value="1"/>
</dbReference>
<dbReference type="Gene3D" id="3.40.50.1820">
    <property type="entry name" value="alpha/beta hydrolase"/>
    <property type="match status" value="1"/>
</dbReference>
<evidence type="ECO:0000313" key="3">
    <source>
        <dbReference type="Proteomes" id="UP000715441"/>
    </source>
</evidence>
<dbReference type="EMBL" id="JAAXLS010000015">
    <property type="protein sequence ID" value="NKQ55559.1"/>
    <property type="molecule type" value="Genomic_DNA"/>
</dbReference>
<organism evidence="2 3">
    <name type="scientific">Amycolatopsis acididurans</name>
    <dbReference type="NCBI Taxonomy" id="2724524"/>
    <lineage>
        <taxon>Bacteria</taxon>
        <taxon>Bacillati</taxon>
        <taxon>Actinomycetota</taxon>
        <taxon>Actinomycetes</taxon>
        <taxon>Pseudonocardiales</taxon>
        <taxon>Pseudonocardiaceae</taxon>
        <taxon>Amycolatopsis</taxon>
    </lineage>
</organism>
<accession>A0ABX1J7C1</accession>
<dbReference type="InterPro" id="IPR000073">
    <property type="entry name" value="AB_hydrolase_1"/>
</dbReference>
<keyword evidence="2" id="KW-0378">Hydrolase</keyword>
<feature type="domain" description="AB hydrolase-1" evidence="1">
    <location>
        <begin position="44"/>
        <end position="271"/>
    </location>
</feature>
<evidence type="ECO:0000313" key="2">
    <source>
        <dbReference type="EMBL" id="NKQ55559.1"/>
    </source>
</evidence>
<dbReference type="GO" id="GO:0016787">
    <property type="term" value="F:hydrolase activity"/>
    <property type="evidence" value="ECO:0007669"/>
    <property type="project" value="UniProtKB-KW"/>
</dbReference>
<sequence length="297" mass="31739">MKLGRGGTVTEPVRAERLRITGYQGLSLAADRWEPEGEREGTAVFLHGGGQTRHSWARTARGLAAQGWRAITVDARGHGDSSWSRDGVYSLDSFAADLYSIVDSLDERPVVIGASLGGRAALVAEGERPGVLAGLVLVDIAARVDPDGQARVRRFMGSAPDGFASLEEAAEAVDAYRPGRKSANPDGLQKNLRRRANGRWYWHWDPNFLAFSADPRNFAVDRLNSAARNVAAPTLVVRGTKSDMVSSEAATELIGLVPSARLVEVAAGHMIAGDDNDMFTAHLGDFLAGVTAPEPLP</sequence>
<dbReference type="Pfam" id="PF00561">
    <property type="entry name" value="Abhydrolase_1"/>
    <property type="match status" value="1"/>
</dbReference>
<dbReference type="PRINTS" id="PR00111">
    <property type="entry name" value="ABHYDROLASE"/>
</dbReference>
<comment type="caution">
    <text evidence="2">The sequence shown here is derived from an EMBL/GenBank/DDBJ whole genome shotgun (WGS) entry which is preliminary data.</text>
</comment>